<evidence type="ECO:0000313" key="2">
    <source>
        <dbReference type="EMBL" id="OXA54812.1"/>
    </source>
</evidence>
<name>A0A226EAX7_FOLCA</name>
<proteinExistence type="predicted"/>
<dbReference type="AlphaFoldDB" id="A0A226EAX7"/>
<comment type="caution">
    <text evidence="2">The sequence shown here is derived from an EMBL/GenBank/DDBJ whole genome shotgun (WGS) entry which is preliminary data.</text>
</comment>
<keyword evidence="3" id="KW-1185">Reference proteome</keyword>
<evidence type="ECO:0000313" key="3">
    <source>
        <dbReference type="Proteomes" id="UP000198287"/>
    </source>
</evidence>
<reference evidence="2 3" key="1">
    <citation type="submission" date="2015-12" db="EMBL/GenBank/DDBJ databases">
        <title>The genome of Folsomia candida.</title>
        <authorList>
            <person name="Faddeeva A."/>
            <person name="Derks M.F."/>
            <person name="Anvar Y."/>
            <person name="Smit S."/>
            <person name="Van Straalen N."/>
            <person name="Roelofs D."/>
        </authorList>
    </citation>
    <scope>NUCLEOTIDE SEQUENCE [LARGE SCALE GENOMIC DNA]</scope>
    <source>
        <strain evidence="2 3">VU population</strain>
        <tissue evidence="2">Whole body</tissue>
    </source>
</reference>
<feature type="transmembrane region" description="Helical" evidence="1">
    <location>
        <begin position="152"/>
        <end position="173"/>
    </location>
</feature>
<sequence>MWHEAGLIYFRNSIKAIHRNSFSTCYYLDWDHKVGRAKQIPTTSWHYRSFQLFGIIFILFVEPVLLFQSYQFSKSDLHEKNDMKSACLTYIATILFWGSIPYVCLLMRKSGPPRFIKCYESVLTLDKQLQEIFHKGRRYHEVTQMSANIIKLMSTFTFGLLNIVPVITVWISFSPHSPIHHFARGIYNYEEHHGWLISLPVNTILSLGTCFFVNIITPAYEICMLSVANGIIVLYLWSAYLFMHVSTGNHTKSNSNNVLPFDMAIIIYKQLGIMTILQVDMGKDLVTPILHHLYVVIWSTNFPVLFASSVHAWERAKACKMSKDFIRVMKHAHGRDRYRRKVLTGLLPNSINLELQSCAESMREGIGKDYFLRYVERVAEVPAEARGTNGDIGIEGLDEEGLINVGKIRLC</sequence>
<gene>
    <name evidence="2" type="ORF">Fcan01_10199</name>
</gene>
<keyword evidence="1" id="KW-0812">Transmembrane</keyword>
<dbReference type="EMBL" id="LNIX01000005">
    <property type="protein sequence ID" value="OXA54812.1"/>
    <property type="molecule type" value="Genomic_DNA"/>
</dbReference>
<organism evidence="2 3">
    <name type="scientific">Folsomia candida</name>
    <name type="common">Springtail</name>
    <dbReference type="NCBI Taxonomy" id="158441"/>
    <lineage>
        <taxon>Eukaryota</taxon>
        <taxon>Metazoa</taxon>
        <taxon>Ecdysozoa</taxon>
        <taxon>Arthropoda</taxon>
        <taxon>Hexapoda</taxon>
        <taxon>Collembola</taxon>
        <taxon>Entomobryomorpha</taxon>
        <taxon>Isotomoidea</taxon>
        <taxon>Isotomidae</taxon>
        <taxon>Proisotominae</taxon>
        <taxon>Folsomia</taxon>
    </lineage>
</organism>
<accession>A0A226EAX7</accession>
<feature type="transmembrane region" description="Helical" evidence="1">
    <location>
        <begin position="222"/>
        <end position="243"/>
    </location>
</feature>
<feature type="transmembrane region" description="Helical" evidence="1">
    <location>
        <begin position="193"/>
        <end position="215"/>
    </location>
</feature>
<dbReference type="Proteomes" id="UP000198287">
    <property type="component" value="Unassembled WGS sequence"/>
</dbReference>
<keyword evidence="1" id="KW-0472">Membrane</keyword>
<keyword evidence="1" id="KW-1133">Transmembrane helix</keyword>
<evidence type="ECO:0000256" key="1">
    <source>
        <dbReference type="SAM" id="Phobius"/>
    </source>
</evidence>
<feature type="transmembrane region" description="Helical" evidence="1">
    <location>
        <begin position="50"/>
        <end position="68"/>
    </location>
</feature>
<protein>
    <submittedName>
        <fullName evidence="2">Uncharacterized protein</fullName>
    </submittedName>
</protein>
<feature type="transmembrane region" description="Helical" evidence="1">
    <location>
        <begin position="293"/>
        <end position="313"/>
    </location>
</feature>
<feature type="transmembrane region" description="Helical" evidence="1">
    <location>
        <begin position="88"/>
        <end position="107"/>
    </location>
</feature>